<reference evidence="1 2" key="1">
    <citation type="submission" date="2013-09" db="EMBL/GenBank/DDBJ databases">
        <authorList>
            <person name="Zeng Z."/>
            <person name="Chen C."/>
        </authorList>
    </citation>
    <scope>NUCLEOTIDE SEQUENCE [LARGE SCALE GENOMIC DNA]</scope>
    <source>
        <strain evidence="1 2">F44-8</strain>
    </source>
</reference>
<proteinExistence type="predicted"/>
<keyword evidence="2" id="KW-1185">Reference proteome</keyword>
<dbReference type="AlphaFoldDB" id="A0A0A2LKW0"/>
<sequence>MKDRYSYNSKSGKTMKKTTTTISLSLITCLLFSCNTPGYIKNKYTITGATAHIIDSTQIDLKLAVTYYSDSTYSNLFPSSIEKGQEGSDDEILFLGFKKEKTNEILNELAKKLNSKKKGYTGEKLERGYILPNTNPNYDDLIMIIKRKNSIDTLKIETYKQAY</sequence>
<organism evidence="1 2">
    <name type="scientific">Flavobacterium beibuense F44-8</name>
    <dbReference type="NCBI Taxonomy" id="1406840"/>
    <lineage>
        <taxon>Bacteria</taxon>
        <taxon>Pseudomonadati</taxon>
        <taxon>Bacteroidota</taxon>
        <taxon>Flavobacteriia</taxon>
        <taxon>Flavobacteriales</taxon>
        <taxon>Flavobacteriaceae</taxon>
        <taxon>Flavobacterium</taxon>
    </lineage>
</organism>
<evidence type="ECO:0008006" key="3">
    <source>
        <dbReference type="Google" id="ProtNLM"/>
    </source>
</evidence>
<comment type="caution">
    <text evidence="1">The sequence shown here is derived from an EMBL/GenBank/DDBJ whole genome shotgun (WGS) entry which is preliminary data.</text>
</comment>
<dbReference type="STRING" id="1406840.Q763_11975"/>
<dbReference type="Proteomes" id="UP000030129">
    <property type="component" value="Unassembled WGS sequence"/>
</dbReference>
<evidence type="ECO:0000313" key="1">
    <source>
        <dbReference type="EMBL" id="KGO79916.1"/>
    </source>
</evidence>
<evidence type="ECO:0000313" key="2">
    <source>
        <dbReference type="Proteomes" id="UP000030129"/>
    </source>
</evidence>
<gene>
    <name evidence="1" type="ORF">Q763_11975</name>
</gene>
<accession>A0A0A2LKW0</accession>
<name>A0A0A2LKW0_9FLAO</name>
<dbReference type="EMBL" id="JRLV01000014">
    <property type="protein sequence ID" value="KGO79916.1"/>
    <property type="molecule type" value="Genomic_DNA"/>
</dbReference>
<dbReference type="PROSITE" id="PS51257">
    <property type="entry name" value="PROKAR_LIPOPROTEIN"/>
    <property type="match status" value="1"/>
</dbReference>
<protein>
    <recommendedName>
        <fullName evidence="3">Lipoprotein</fullName>
    </recommendedName>
</protein>